<accession>A0A381QS42</accession>
<dbReference type="PRINTS" id="PR00983">
    <property type="entry name" value="TRNASYNTHCYS"/>
</dbReference>
<keyword evidence="6" id="KW-0436">Ligase</keyword>
<dbReference type="GO" id="GO:0046872">
    <property type="term" value="F:metal ion binding"/>
    <property type="evidence" value="ECO:0007669"/>
    <property type="project" value="UniProtKB-KW"/>
</dbReference>
<evidence type="ECO:0000313" key="15">
    <source>
        <dbReference type="EMBL" id="SUZ81538.1"/>
    </source>
</evidence>
<dbReference type="InterPro" id="IPR009080">
    <property type="entry name" value="tRNAsynth_Ia_anticodon-bd"/>
</dbReference>
<evidence type="ECO:0000256" key="4">
    <source>
        <dbReference type="ARBA" id="ARBA00012832"/>
    </source>
</evidence>
<keyword evidence="8" id="KW-0547">Nucleotide-binding</keyword>
<dbReference type="HAMAP" id="MF_00041">
    <property type="entry name" value="Cys_tRNA_synth"/>
    <property type="match status" value="1"/>
</dbReference>
<dbReference type="PANTHER" id="PTHR10890">
    <property type="entry name" value="CYSTEINYL-TRNA SYNTHETASE"/>
    <property type="match status" value="1"/>
</dbReference>
<evidence type="ECO:0000256" key="3">
    <source>
        <dbReference type="ARBA" id="ARBA00005594"/>
    </source>
</evidence>
<keyword evidence="12" id="KW-0030">Aminoacyl-tRNA synthetase</keyword>
<dbReference type="InterPro" id="IPR014729">
    <property type="entry name" value="Rossmann-like_a/b/a_fold"/>
</dbReference>
<sequence>MNKNLKLFNSLSKEKEVFYTNKKGNVSMYVCGPTVYSLLHIGNFRGPIFFNLVRNWLEHLKYKVKYVYNYTDIDDKIIDKAKIEKLDAKIISQKYIVEFEKDYASLKIPKPSFTPKCTDYIDDIIIFISELIDNHFAYYNNGHVFFSIKKFDNYGKLSRKNVDDLLVGHRVKINDNKKNPLDFVLWKPSNGDDPGWESPWGYGRPGWHIECSAMSSKLLGSNIDIHGGGIDLLFPHHENEIAQSESRFKTSFSNFWVHNNLINFDNQKMSKSLGNIIKARDFIADYNSEILKILILSVHYRSVLNFNESQINNSITNLIKIYSSINLADSIIVKQKNQKENLDFKNFVHRCEEKICEFMNNDFNTPGFFSIIFDFIRRFNLLAVNKKITPELKYISLSFLSFIKKYGKILGLFNENSSEFLSELNFLLLKNKNISITHLEKLINKRNKARKEKNYKLSDEIRNEIFELGIEIKDEPDGLTKWSVKLY</sequence>
<comment type="subcellular location">
    <subcellularLocation>
        <location evidence="2">Cytoplasm</location>
    </subcellularLocation>
</comment>
<evidence type="ECO:0000256" key="9">
    <source>
        <dbReference type="ARBA" id="ARBA00022833"/>
    </source>
</evidence>
<dbReference type="Pfam" id="PF09190">
    <property type="entry name" value="DALR_2"/>
    <property type="match status" value="1"/>
</dbReference>
<evidence type="ECO:0000259" key="14">
    <source>
        <dbReference type="SMART" id="SM00840"/>
    </source>
</evidence>
<dbReference type="Gene3D" id="1.20.120.1910">
    <property type="entry name" value="Cysteine-tRNA ligase, C-terminal anti-codon recognition domain"/>
    <property type="match status" value="1"/>
</dbReference>
<dbReference type="InterPro" id="IPR032678">
    <property type="entry name" value="tRNA-synt_1_cat_dom"/>
</dbReference>
<evidence type="ECO:0000256" key="7">
    <source>
        <dbReference type="ARBA" id="ARBA00022723"/>
    </source>
</evidence>
<keyword evidence="9" id="KW-0862">Zinc</keyword>
<protein>
    <recommendedName>
        <fullName evidence="4">cysteine--tRNA ligase</fullName>
        <ecNumber evidence="4">6.1.1.16</ecNumber>
    </recommendedName>
    <alternativeName>
        <fullName evidence="13">Cysteinyl-tRNA synthetase</fullName>
    </alternativeName>
</protein>
<keyword evidence="5" id="KW-0963">Cytoplasm</keyword>
<comment type="cofactor">
    <cofactor evidence="1">
        <name>Zn(2+)</name>
        <dbReference type="ChEBI" id="CHEBI:29105"/>
    </cofactor>
</comment>
<name>A0A381QS42_9ZZZZ</name>
<dbReference type="EC" id="6.1.1.16" evidence="4"/>
<keyword evidence="11" id="KW-0648">Protein biosynthesis</keyword>
<dbReference type="GO" id="GO:0005829">
    <property type="term" value="C:cytosol"/>
    <property type="evidence" value="ECO:0007669"/>
    <property type="project" value="TreeGrafter"/>
</dbReference>
<evidence type="ECO:0000256" key="2">
    <source>
        <dbReference type="ARBA" id="ARBA00004496"/>
    </source>
</evidence>
<dbReference type="SUPFAM" id="SSF47323">
    <property type="entry name" value="Anticodon-binding domain of a subclass of class I aminoacyl-tRNA synthetases"/>
    <property type="match status" value="1"/>
</dbReference>
<dbReference type="Gene3D" id="3.40.50.620">
    <property type="entry name" value="HUPs"/>
    <property type="match status" value="1"/>
</dbReference>
<reference evidence="15" key="1">
    <citation type="submission" date="2018-05" db="EMBL/GenBank/DDBJ databases">
        <authorList>
            <person name="Lanie J.A."/>
            <person name="Ng W.-L."/>
            <person name="Kazmierczak K.M."/>
            <person name="Andrzejewski T.M."/>
            <person name="Davidsen T.M."/>
            <person name="Wayne K.J."/>
            <person name="Tettelin H."/>
            <person name="Glass J.I."/>
            <person name="Rusch D."/>
            <person name="Podicherti R."/>
            <person name="Tsui H.-C.T."/>
            <person name="Winkler M.E."/>
        </authorList>
    </citation>
    <scope>NUCLEOTIDE SEQUENCE</scope>
</reference>
<evidence type="ECO:0000256" key="8">
    <source>
        <dbReference type="ARBA" id="ARBA00022741"/>
    </source>
</evidence>
<dbReference type="SUPFAM" id="SSF52374">
    <property type="entry name" value="Nucleotidylyl transferase"/>
    <property type="match status" value="1"/>
</dbReference>
<dbReference type="InterPro" id="IPR015273">
    <property type="entry name" value="Cys-tRNA-synt_Ia_DALR"/>
</dbReference>
<organism evidence="15">
    <name type="scientific">marine metagenome</name>
    <dbReference type="NCBI Taxonomy" id="408172"/>
    <lineage>
        <taxon>unclassified sequences</taxon>
        <taxon>metagenomes</taxon>
        <taxon>ecological metagenomes</taxon>
    </lineage>
</organism>
<keyword evidence="7" id="KW-0479">Metal-binding</keyword>
<dbReference type="Pfam" id="PF01406">
    <property type="entry name" value="tRNA-synt_1e"/>
    <property type="match status" value="1"/>
</dbReference>
<dbReference type="InterPro" id="IPR015803">
    <property type="entry name" value="Cys-tRNA-ligase"/>
</dbReference>
<feature type="domain" description="Cysteinyl-tRNA synthetase class Ia DALR" evidence="14">
    <location>
        <begin position="354"/>
        <end position="421"/>
    </location>
</feature>
<dbReference type="NCBIfam" id="TIGR00435">
    <property type="entry name" value="cysS"/>
    <property type="match status" value="1"/>
</dbReference>
<dbReference type="PANTHER" id="PTHR10890:SF3">
    <property type="entry name" value="CYSTEINE--TRNA LIGASE, CYTOPLASMIC"/>
    <property type="match status" value="1"/>
</dbReference>
<evidence type="ECO:0000256" key="6">
    <source>
        <dbReference type="ARBA" id="ARBA00022598"/>
    </source>
</evidence>
<dbReference type="InterPro" id="IPR024909">
    <property type="entry name" value="Cys-tRNA/MSH_ligase"/>
</dbReference>
<dbReference type="GO" id="GO:0006423">
    <property type="term" value="P:cysteinyl-tRNA aminoacylation"/>
    <property type="evidence" value="ECO:0007669"/>
    <property type="project" value="InterPro"/>
</dbReference>
<dbReference type="GO" id="GO:0004817">
    <property type="term" value="F:cysteine-tRNA ligase activity"/>
    <property type="evidence" value="ECO:0007669"/>
    <property type="project" value="UniProtKB-EC"/>
</dbReference>
<evidence type="ECO:0000256" key="10">
    <source>
        <dbReference type="ARBA" id="ARBA00022840"/>
    </source>
</evidence>
<evidence type="ECO:0000256" key="5">
    <source>
        <dbReference type="ARBA" id="ARBA00022490"/>
    </source>
</evidence>
<evidence type="ECO:0000256" key="12">
    <source>
        <dbReference type="ARBA" id="ARBA00023146"/>
    </source>
</evidence>
<evidence type="ECO:0000256" key="1">
    <source>
        <dbReference type="ARBA" id="ARBA00001947"/>
    </source>
</evidence>
<evidence type="ECO:0000256" key="13">
    <source>
        <dbReference type="ARBA" id="ARBA00031499"/>
    </source>
</evidence>
<evidence type="ECO:0000256" key="11">
    <source>
        <dbReference type="ARBA" id="ARBA00022917"/>
    </source>
</evidence>
<proteinExistence type="inferred from homology"/>
<dbReference type="CDD" id="cd00672">
    <property type="entry name" value="CysRS_core"/>
    <property type="match status" value="1"/>
</dbReference>
<comment type="similarity">
    <text evidence="3">Belongs to the class-I aminoacyl-tRNA synthetase family.</text>
</comment>
<dbReference type="AlphaFoldDB" id="A0A381QS42"/>
<dbReference type="EMBL" id="UINC01001471">
    <property type="protein sequence ID" value="SUZ81538.1"/>
    <property type="molecule type" value="Genomic_DNA"/>
</dbReference>
<dbReference type="SMART" id="SM00840">
    <property type="entry name" value="DALR_2"/>
    <property type="match status" value="1"/>
</dbReference>
<keyword evidence="10" id="KW-0067">ATP-binding</keyword>
<gene>
    <name evidence="15" type="ORF">METZ01_LOCUS34392</name>
</gene>
<dbReference type="GO" id="GO:0005524">
    <property type="term" value="F:ATP binding"/>
    <property type="evidence" value="ECO:0007669"/>
    <property type="project" value="UniProtKB-KW"/>
</dbReference>